<dbReference type="EMBL" id="LR906684">
    <property type="protein sequence ID" value="CAD7253944.1"/>
    <property type="molecule type" value="Genomic_DNA"/>
</dbReference>
<keyword evidence="3 12" id="KW-0813">Transport</keyword>
<dbReference type="EMBL" id="CAJPEV010007167">
    <property type="protein sequence ID" value="CAG0904614.1"/>
    <property type="molecule type" value="Genomic_DNA"/>
</dbReference>
<evidence type="ECO:0000256" key="1">
    <source>
        <dbReference type="ARBA" id="ARBA00004141"/>
    </source>
</evidence>
<gene>
    <name evidence="13" type="ORF">DSTB1V02_LOCUS13690</name>
</gene>
<evidence type="ECO:0000256" key="4">
    <source>
        <dbReference type="ARBA" id="ARBA00022461"/>
    </source>
</evidence>
<evidence type="ECO:0000256" key="5">
    <source>
        <dbReference type="ARBA" id="ARBA00022692"/>
    </source>
</evidence>
<dbReference type="Pfam" id="PF00858">
    <property type="entry name" value="ASC"/>
    <property type="match status" value="2"/>
</dbReference>
<evidence type="ECO:0000256" key="10">
    <source>
        <dbReference type="ARBA" id="ARBA00023201"/>
    </source>
</evidence>
<dbReference type="Gene3D" id="1.10.287.770">
    <property type="entry name" value="YojJ-like"/>
    <property type="match status" value="1"/>
</dbReference>
<keyword evidence="6" id="KW-1133">Transmembrane helix</keyword>
<protein>
    <submittedName>
        <fullName evidence="13">Uncharacterized protein</fullName>
    </submittedName>
</protein>
<keyword evidence="7" id="KW-0915">Sodium</keyword>
<evidence type="ECO:0000313" key="13">
    <source>
        <dbReference type="EMBL" id="CAD7253944.1"/>
    </source>
</evidence>
<evidence type="ECO:0000256" key="8">
    <source>
        <dbReference type="ARBA" id="ARBA00023065"/>
    </source>
</evidence>
<keyword evidence="14" id="KW-1185">Reference proteome</keyword>
<keyword evidence="4 12" id="KW-0894">Sodium channel</keyword>
<dbReference type="PANTHER" id="PTHR11690">
    <property type="entry name" value="AMILORIDE-SENSITIVE SODIUM CHANNEL-RELATED"/>
    <property type="match status" value="1"/>
</dbReference>
<dbReference type="PANTHER" id="PTHR11690:SF248">
    <property type="entry name" value="PICKPOCKET 17, ISOFORM A"/>
    <property type="match status" value="1"/>
</dbReference>
<reference evidence="13" key="1">
    <citation type="submission" date="2020-11" db="EMBL/GenBank/DDBJ databases">
        <authorList>
            <person name="Tran Van P."/>
        </authorList>
    </citation>
    <scope>NUCLEOTIDE SEQUENCE</scope>
</reference>
<dbReference type="Gene3D" id="2.60.470.10">
    <property type="entry name" value="Acid-sensing ion channels like domains"/>
    <property type="match status" value="1"/>
</dbReference>
<evidence type="ECO:0000256" key="7">
    <source>
        <dbReference type="ARBA" id="ARBA00023053"/>
    </source>
</evidence>
<dbReference type="PRINTS" id="PR01078">
    <property type="entry name" value="AMINACHANNEL"/>
</dbReference>
<keyword evidence="10 12" id="KW-0739">Sodium transport</keyword>
<sequence>MLGGDWAKVRNSEDQLFFNGMIPSEGLQLILASHVSKEAILLSPTEGFRLMIHSPEKQPDPLKEGFDVNIQSISYIGIRRAVLGRLPPDLGGDCAPELYLEQRFDHEIFSFSQKLKYTKLVCLKMCFLQLIPEESRWGWDDSLLRISSNYTVYNSTSSEHQENPPLPMTYDTIPEQWADFIGMFGGMLGLYTGLSFVSVLEMIEWIFDLFLYGWRRPRNDNMGPKRLVILTWRDNGKLEGKSRKKVLNSSISWGDEFRYTTSTQKETRRAAFDLAFSDRLT</sequence>
<proteinExistence type="inferred from homology"/>
<dbReference type="InterPro" id="IPR001873">
    <property type="entry name" value="ENaC"/>
</dbReference>
<comment type="similarity">
    <text evidence="2 12">Belongs to the amiloride-sensitive sodium channel (TC 1.A.6) family.</text>
</comment>
<evidence type="ECO:0000256" key="9">
    <source>
        <dbReference type="ARBA" id="ARBA00023136"/>
    </source>
</evidence>
<keyword evidence="8 12" id="KW-0406">Ion transport</keyword>
<comment type="subcellular location">
    <subcellularLocation>
        <location evidence="1">Membrane</location>
        <topology evidence="1">Multi-pass membrane protein</topology>
    </subcellularLocation>
</comment>
<evidence type="ECO:0000256" key="12">
    <source>
        <dbReference type="RuleBase" id="RU000679"/>
    </source>
</evidence>
<dbReference type="OrthoDB" id="6502088at2759"/>
<evidence type="ECO:0000256" key="3">
    <source>
        <dbReference type="ARBA" id="ARBA00022448"/>
    </source>
</evidence>
<keyword evidence="5 12" id="KW-0812">Transmembrane</keyword>
<evidence type="ECO:0000256" key="11">
    <source>
        <dbReference type="ARBA" id="ARBA00023303"/>
    </source>
</evidence>
<accession>A0A7R9FT74</accession>
<name>A0A7R9FT74_9CRUS</name>
<evidence type="ECO:0000313" key="14">
    <source>
        <dbReference type="Proteomes" id="UP000677054"/>
    </source>
</evidence>
<keyword evidence="9" id="KW-0472">Membrane</keyword>
<evidence type="ECO:0000256" key="6">
    <source>
        <dbReference type="ARBA" id="ARBA00022989"/>
    </source>
</evidence>
<dbReference type="Proteomes" id="UP000677054">
    <property type="component" value="Unassembled WGS sequence"/>
</dbReference>
<evidence type="ECO:0000256" key="2">
    <source>
        <dbReference type="ARBA" id="ARBA00007193"/>
    </source>
</evidence>
<organism evidence="13">
    <name type="scientific">Darwinula stevensoni</name>
    <dbReference type="NCBI Taxonomy" id="69355"/>
    <lineage>
        <taxon>Eukaryota</taxon>
        <taxon>Metazoa</taxon>
        <taxon>Ecdysozoa</taxon>
        <taxon>Arthropoda</taxon>
        <taxon>Crustacea</taxon>
        <taxon>Oligostraca</taxon>
        <taxon>Ostracoda</taxon>
        <taxon>Podocopa</taxon>
        <taxon>Podocopida</taxon>
        <taxon>Darwinulocopina</taxon>
        <taxon>Darwinuloidea</taxon>
        <taxon>Darwinulidae</taxon>
        <taxon>Darwinula</taxon>
    </lineage>
</organism>
<keyword evidence="11 12" id="KW-0407">Ion channel</keyword>
<dbReference type="AlphaFoldDB" id="A0A7R9FT74"/>
<dbReference type="GO" id="GO:0015280">
    <property type="term" value="F:ligand-gated sodium channel activity"/>
    <property type="evidence" value="ECO:0007669"/>
    <property type="project" value="TreeGrafter"/>
</dbReference>
<dbReference type="GO" id="GO:0005886">
    <property type="term" value="C:plasma membrane"/>
    <property type="evidence" value="ECO:0007669"/>
    <property type="project" value="TreeGrafter"/>
</dbReference>